<sequence>CGEQIVDQYLPERRSHEGEPDGTCSSLLSLHSFCKSSECLFAHRRDDGRIRLLGLTQRLRRPTTAGEAADHSRSSAHRRRFPSRSDGTGGRLPANRGQVPEEVRKEKYVTATVAATSTSIRAQDGHLSC</sequence>
<reference evidence="3" key="1">
    <citation type="submission" date="2022-10" db="EMBL/GenBank/DDBJ databases">
        <title>Genome assembly of Pristionchus species.</title>
        <authorList>
            <person name="Yoshida K."/>
            <person name="Sommer R.J."/>
        </authorList>
    </citation>
    <scope>NUCLEOTIDE SEQUENCE [LARGE SCALE GENOMIC DNA]</scope>
    <source>
        <strain evidence="3">RS5460</strain>
    </source>
</reference>
<proteinExistence type="predicted"/>
<evidence type="ECO:0000313" key="2">
    <source>
        <dbReference type="EMBL" id="GMR51310.1"/>
    </source>
</evidence>
<dbReference type="AlphaFoldDB" id="A0AAN5CVY4"/>
<evidence type="ECO:0000313" key="3">
    <source>
        <dbReference type="Proteomes" id="UP001328107"/>
    </source>
</evidence>
<accession>A0AAN5CVY4</accession>
<dbReference type="Proteomes" id="UP001328107">
    <property type="component" value="Unassembled WGS sequence"/>
</dbReference>
<organism evidence="2 3">
    <name type="scientific">Pristionchus mayeri</name>
    <dbReference type="NCBI Taxonomy" id="1317129"/>
    <lineage>
        <taxon>Eukaryota</taxon>
        <taxon>Metazoa</taxon>
        <taxon>Ecdysozoa</taxon>
        <taxon>Nematoda</taxon>
        <taxon>Chromadorea</taxon>
        <taxon>Rhabditida</taxon>
        <taxon>Rhabditina</taxon>
        <taxon>Diplogasteromorpha</taxon>
        <taxon>Diplogasteroidea</taxon>
        <taxon>Neodiplogasteridae</taxon>
        <taxon>Pristionchus</taxon>
    </lineage>
</organism>
<protein>
    <submittedName>
        <fullName evidence="2">Uncharacterized protein</fullName>
    </submittedName>
</protein>
<comment type="caution">
    <text evidence="2">The sequence shown here is derived from an EMBL/GenBank/DDBJ whole genome shotgun (WGS) entry which is preliminary data.</text>
</comment>
<feature type="region of interest" description="Disordered" evidence="1">
    <location>
        <begin position="61"/>
        <end position="104"/>
    </location>
</feature>
<gene>
    <name evidence="2" type="ORF">PMAYCL1PPCAC_21505</name>
</gene>
<feature type="non-terminal residue" evidence="2">
    <location>
        <position position="1"/>
    </location>
</feature>
<name>A0AAN5CVY4_9BILA</name>
<keyword evidence="3" id="KW-1185">Reference proteome</keyword>
<dbReference type="EMBL" id="BTRK01000005">
    <property type="protein sequence ID" value="GMR51310.1"/>
    <property type="molecule type" value="Genomic_DNA"/>
</dbReference>
<evidence type="ECO:0000256" key="1">
    <source>
        <dbReference type="SAM" id="MobiDB-lite"/>
    </source>
</evidence>